<feature type="region of interest" description="Disordered" evidence="1">
    <location>
        <begin position="1"/>
        <end position="20"/>
    </location>
</feature>
<evidence type="ECO:0000313" key="3">
    <source>
        <dbReference type="Proteomes" id="UP000234681"/>
    </source>
</evidence>
<dbReference type="Proteomes" id="UP000234681">
    <property type="component" value="Chromosome 14"/>
</dbReference>
<protein>
    <submittedName>
        <fullName evidence="2">RCG35825, isoform CRA_a</fullName>
    </submittedName>
</protein>
<accession>A6IKG2</accession>
<gene>
    <name evidence="2" type="ORF">rCG_35825</name>
</gene>
<evidence type="ECO:0000313" key="2">
    <source>
        <dbReference type="EMBL" id="EDM00224.1"/>
    </source>
</evidence>
<proteinExistence type="predicted"/>
<sequence length="20" mass="2253">MQKDQDQQGGLARKGTYCQP</sequence>
<dbReference type="EMBL" id="CH473963">
    <property type="protein sequence ID" value="EDM00224.1"/>
    <property type="molecule type" value="Genomic_DNA"/>
</dbReference>
<evidence type="ECO:0000256" key="1">
    <source>
        <dbReference type="SAM" id="MobiDB-lite"/>
    </source>
</evidence>
<dbReference type="AlphaFoldDB" id="A6IKG2"/>
<name>A6IKG2_RAT</name>
<organism evidence="2 3">
    <name type="scientific">Rattus norvegicus</name>
    <name type="common">Rat</name>
    <dbReference type="NCBI Taxonomy" id="10116"/>
    <lineage>
        <taxon>Eukaryota</taxon>
        <taxon>Metazoa</taxon>
        <taxon>Chordata</taxon>
        <taxon>Craniata</taxon>
        <taxon>Vertebrata</taxon>
        <taxon>Euteleostomi</taxon>
        <taxon>Mammalia</taxon>
        <taxon>Eutheria</taxon>
        <taxon>Euarchontoglires</taxon>
        <taxon>Glires</taxon>
        <taxon>Rodentia</taxon>
        <taxon>Myomorpha</taxon>
        <taxon>Muroidea</taxon>
        <taxon>Muridae</taxon>
        <taxon>Murinae</taxon>
        <taxon>Rattus</taxon>
    </lineage>
</organism>
<reference evidence="3" key="1">
    <citation type="submission" date="2005-09" db="EMBL/GenBank/DDBJ databases">
        <authorList>
            <person name="Mural R.J."/>
            <person name="Li P.W."/>
            <person name="Adams M.D."/>
            <person name="Amanatides P.G."/>
            <person name="Baden-Tillson H."/>
            <person name="Barnstead M."/>
            <person name="Chin S.H."/>
            <person name="Dew I."/>
            <person name="Evans C.A."/>
            <person name="Ferriera S."/>
            <person name="Flanigan M."/>
            <person name="Fosler C."/>
            <person name="Glodek A."/>
            <person name="Gu Z."/>
            <person name="Holt R.A."/>
            <person name="Jennings D."/>
            <person name="Kraft C.L."/>
            <person name="Lu F."/>
            <person name="Nguyen T."/>
            <person name="Nusskern D.R."/>
            <person name="Pfannkoch C.M."/>
            <person name="Sitter C."/>
            <person name="Sutton G.G."/>
            <person name="Venter J.C."/>
            <person name="Wang Z."/>
            <person name="Woodage T."/>
            <person name="Zheng X.H."/>
            <person name="Zhong F."/>
        </authorList>
    </citation>
    <scope>NUCLEOTIDE SEQUENCE [LARGE SCALE GENOMIC DNA]</scope>
    <source>
        <strain>BN</strain>
        <strain evidence="3">Sprague-Dawley</strain>
    </source>
</reference>